<comment type="caution">
    <text evidence="6">The sequence shown here is derived from an EMBL/GenBank/DDBJ whole genome shotgun (WGS) entry which is preliminary data.</text>
</comment>
<dbReference type="PANTHER" id="PTHR43874:SF146">
    <property type="entry name" value="TWO-COMPONENT RESPONSE REGULATOR-LIKE APRR9"/>
    <property type="match status" value="1"/>
</dbReference>
<evidence type="ECO:0000313" key="7">
    <source>
        <dbReference type="Proteomes" id="UP001291926"/>
    </source>
</evidence>
<reference evidence="6 7" key="1">
    <citation type="journal article" date="2023" name="bioRxiv">
        <title>Genome report: Whole genome sequence and annotation of Penstemon davidsonii.</title>
        <authorList>
            <person name="Ostevik K.L."/>
            <person name="Alabady M."/>
            <person name="Zhang M."/>
            <person name="Rausher M.D."/>
        </authorList>
    </citation>
    <scope>NUCLEOTIDE SEQUENCE [LARGE SCALE GENOMIC DNA]</scope>
    <source>
        <strain evidence="6">DNT005</strain>
        <tissue evidence="6">Whole leaf</tissue>
    </source>
</reference>
<keyword evidence="1" id="KW-0902">Two-component regulatory system</keyword>
<dbReference type="Pfam" id="PF00072">
    <property type="entry name" value="Response_reg"/>
    <property type="match status" value="1"/>
</dbReference>
<evidence type="ECO:0000259" key="5">
    <source>
        <dbReference type="PROSITE" id="PS50110"/>
    </source>
</evidence>
<comment type="caution">
    <text evidence="4">Lacks conserved residue(s) required for the propagation of feature annotation.</text>
</comment>
<dbReference type="SMART" id="SM00448">
    <property type="entry name" value="REC"/>
    <property type="match status" value="1"/>
</dbReference>
<keyword evidence="3" id="KW-0804">Transcription</keyword>
<dbReference type="InterPro" id="IPR001789">
    <property type="entry name" value="Sig_transdc_resp-reg_receiver"/>
</dbReference>
<dbReference type="PANTHER" id="PTHR43874">
    <property type="entry name" value="TWO-COMPONENT RESPONSE REGULATOR"/>
    <property type="match status" value="1"/>
</dbReference>
<gene>
    <name evidence="6" type="ORF">RD792_004486</name>
</gene>
<evidence type="ECO:0000313" key="6">
    <source>
        <dbReference type="EMBL" id="KAK4488707.1"/>
    </source>
</evidence>
<keyword evidence="2" id="KW-0805">Transcription regulation</keyword>
<organism evidence="6 7">
    <name type="scientific">Penstemon davidsonii</name>
    <dbReference type="NCBI Taxonomy" id="160366"/>
    <lineage>
        <taxon>Eukaryota</taxon>
        <taxon>Viridiplantae</taxon>
        <taxon>Streptophyta</taxon>
        <taxon>Embryophyta</taxon>
        <taxon>Tracheophyta</taxon>
        <taxon>Spermatophyta</taxon>
        <taxon>Magnoliopsida</taxon>
        <taxon>eudicotyledons</taxon>
        <taxon>Gunneridae</taxon>
        <taxon>Pentapetalae</taxon>
        <taxon>asterids</taxon>
        <taxon>lamiids</taxon>
        <taxon>Lamiales</taxon>
        <taxon>Plantaginaceae</taxon>
        <taxon>Cheloneae</taxon>
        <taxon>Penstemon</taxon>
    </lineage>
</organism>
<protein>
    <recommendedName>
        <fullName evidence="5">Response regulatory domain-containing protein</fullName>
    </recommendedName>
</protein>
<dbReference type="Gene3D" id="3.40.50.2300">
    <property type="match status" value="1"/>
</dbReference>
<dbReference type="EMBL" id="JAYDYQ010001088">
    <property type="protein sequence ID" value="KAK4488707.1"/>
    <property type="molecule type" value="Genomic_DNA"/>
</dbReference>
<proteinExistence type="predicted"/>
<feature type="domain" description="Response regulatory" evidence="5">
    <location>
        <begin position="81"/>
        <end position="199"/>
    </location>
</feature>
<dbReference type="PROSITE" id="PS50110">
    <property type="entry name" value="RESPONSE_REGULATORY"/>
    <property type="match status" value="1"/>
</dbReference>
<sequence length="261" mass="29314">MTPALHGGITASAALVRAETCRSRLKINFTRPLEEIVVFCSGMINGDRNTVKCPLICVLVVRMVEQAEEMKQNNNMFASLRVLLVEADDSTHHTISALLRKCSYQVAAVSDGLNAWETLKGRFQNRDLILTEADLPSISGYALLSLVMEHDICKNIPVLMMSSKDSISIVLKCMLRGAADFLTKPVRKNELRNLWQHIWRRQTMFKQDMFLLKRHVPESIGRVAESSGRITKMNSGGCGLLSLIHNYLSFLLDGEDESVKY</sequence>
<dbReference type="Proteomes" id="UP001291926">
    <property type="component" value="Unassembled WGS sequence"/>
</dbReference>
<dbReference type="InterPro" id="IPR011006">
    <property type="entry name" value="CheY-like_superfamily"/>
</dbReference>
<dbReference type="SUPFAM" id="SSF52172">
    <property type="entry name" value="CheY-like"/>
    <property type="match status" value="1"/>
</dbReference>
<evidence type="ECO:0000256" key="1">
    <source>
        <dbReference type="ARBA" id="ARBA00023012"/>
    </source>
</evidence>
<keyword evidence="7" id="KW-1185">Reference proteome</keyword>
<name>A0ABR0DHK7_9LAMI</name>
<evidence type="ECO:0000256" key="4">
    <source>
        <dbReference type="PROSITE-ProRule" id="PRU00169"/>
    </source>
</evidence>
<accession>A0ABR0DHK7</accession>
<evidence type="ECO:0000256" key="3">
    <source>
        <dbReference type="ARBA" id="ARBA00023163"/>
    </source>
</evidence>
<dbReference type="InterPro" id="IPR045279">
    <property type="entry name" value="ARR-like"/>
</dbReference>
<evidence type="ECO:0000256" key="2">
    <source>
        <dbReference type="ARBA" id="ARBA00023015"/>
    </source>
</evidence>